<comment type="similarity">
    <text evidence="10">Belongs to the insect chemoreceptor superfamily. Heteromeric odorant receptor channel (TC 1.A.69) family.</text>
</comment>
<evidence type="ECO:0000256" key="1">
    <source>
        <dbReference type="ARBA" id="ARBA00004651"/>
    </source>
</evidence>
<evidence type="ECO:0000256" key="8">
    <source>
        <dbReference type="ARBA" id="ARBA00023170"/>
    </source>
</evidence>
<dbReference type="InterPro" id="IPR004117">
    <property type="entry name" value="7tm6_olfct_rcpt"/>
</dbReference>
<feature type="transmembrane region" description="Helical" evidence="10">
    <location>
        <begin position="254"/>
        <end position="275"/>
    </location>
</feature>
<dbReference type="PANTHER" id="PTHR21137">
    <property type="entry name" value="ODORANT RECEPTOR"/>
    <property type="match status" value="1"/>
</dbReference>
<feature type="transmembrane region" description="Helical" evidence="10">
    <location>
        <begin position="108"/>
        <end position="129"/>
    </location>
</feature>
<dbReference type="GO" id="GO:0007165">
    <property type="term" value="P:signal transduction"/>
    <property type="evidence" value="ECO:0007669"/>
    <property type="project" value="UniProtKB-KW"/>
</dbReference>
<keyword evidence="12" id="KW-1185">Reference proteome</keyword>
<reference evidence="11 12" key="1">
    <citation type="submission" date="2023-03" db="EMBL/GenBank/DDBJ databases">
        <title>Genome insight into feeding habits of ladybird beetles.</title>
        <authorList>
            <person name="Li H.-S."/>
            <person name="Huang Y.-H."/>
            <person name="Pang H."/>
        </authorList>
    </citation>
    <scope>NUCLEOTIDE SEQUENCE [LARGE SCALE GENOMIC DNA]</scope>
    <source>
        <strain evidence="11">SYSU_2023b</strain>
        <tissue evidence="11">Whole body</tissue>
    </source>
</reference>
<evidence type="ECO:0000256" key="10">
    <source>
        <dbReference type="RuleBase" id="RU351113"/>
    </source>
</evidence>
<gene>
    <name evidence="11" type="ORF">WA026_001287</name>
</gene>
<comment type="subcellular location">
    <subcellularLocation>
        <location evidence="1 10">Cell membrane</location>
        <topology evidence="1 10">Multi-pass membrane protein</topology>
    </subcellularLocation>
</comment>
<keyword evidence="3 10" id="KW-0716">Sensory transduction</keyword>
<feature type="transmembrane region" description="Helical" evidence="10">
    <location>
        <begin position="287"/>
        <end position="306"/>
    </location>
</feature>
<evidence type="ECO:0000256" key="4">
    <source>
        <dbReference type="ARBA" id="ARBA00022692"/>
    </source>
</evidence>
<dbReference type="PANTHER" id="PTHR21137:SF35">
    <property type="entry name" value="ODORANT RECEPTOR 19A-RELATED"/>
    <property type="match status" value="1"/>
</dbReference>
<keyword evidence="9 10" id="KW-0807">Transducer</keyword>
<sequence>MLKFNGIWPKSEEYYKFSGYFCYQLYYQIALSVHFFSNLIEIIFCKGDFNDKLLSAVLFPEYFICLIKRQVHSMKWKTVVAILKDLNREELQPRNAKQMEIFNNAFKLWTLSFNLFFSMQYIVSFFFLFQPYFTDSRSRGKLIFPSWYPVDVSKFPFYDIVHFYQMYAIFLAAMSTICLDSFCGALMTYVAAECDILCDTLENLYEETKGKVDQTLSPKIDYELEILQRLNDTLNECVIHHKIILRLSRKVSDYLNLMVMSQCFVYVSFASFALFALTVVQSETSKFIMGMSLLLSFIQLFQYCWMGNEVLVKVSSFIPVIVRPISIYNTLTVLDSPQMIQSVLHILLKMKR</sequence>
<protein>
    <recommendedName>
        <fullName evidence="10">Odorant receptor</fullName>
    </recommendedName>
</protein>
<proteinExistence type="inferred from homology"/>
<dbReference type="GO" id="GO:0004984">
    <property type="term" value="F:olfactory receptor activity"/>
    <property type="evidence" value="ECO:0007669"/>
    <property type="project" value="InterPro"/>
</dbReference>
<keyword evidence="4 10" id="KW-0812">Transmembrane</keyword>
<comment type="caution">
    <text evidence="11">The sequence shown here is derived from an EMBL/GenBank/DDBJ whole genome shotgun (WGS) entry which is preliminary data.</text>
</comment>
<dbReference type="GO" id="GO:0005886">
    <property type="term" value="C:plasma membrane"/>
    <property type="evidence" value="ECO:0007669"/>
    <property type="project" value="UniProtKB-SubCell"/>
</dbReference>
<comment type="caution">
    <text evidence="10">Lacks conserved residue(s) required for the propagation of feature annotation.</text>
</comment>
<evidence type="ECO:0000313" key="12">
    <source>
        <dbReference type="Proteomes" id="UP001431783"/>
    </source>
</evidence>
<evidence type="ECO:0000256" key="9">
    <source>
        <dbReference type="ARBA" id="ARBA00023224"/>
    </source>
</evidence>
<keyword evidence="6 10" id="KW-1133">Transmembrane helix</keyword>
<keyword evidence="7 10" id="KW-0472">Membrane</keyword>
<evidence type="ECO:0000256" key="7">
    <source>
        <dbReference type="ARBA" id="ARBA00023136"/>
    </source>
</evidence>
<dbReference type="EMBL" id="JARQZJ010000091">
    <property type="protein sequence ID" value="KAK9883085.1"/>
    <property type="molecule type" value="Genomic_DNA"/>
</dbReference>
<keyword evidence="8 10" id="KW-0675">Receptor</keyword>
<accession>A0AAW1UT05</accession>
<evidence type="ECO:0000256" key="6">
    <source>
        <dbReference type="ARBA" id="ARBA00022989"/>
    </source>
</evidence>
<feature type="transmembrane region" description="Helical" evidence="10">
    <location>
        <begin position="164"/>
        <end position="187"/>
    </location>
</feature>
<organism evidence="11 12">
    <name type="scientific">Henosepilachna vigintioctopunctata</name>
    <dbReference type="NCBI Taxonomy" id="420089"/>
    <lineage>
        <taxon>Eukaryota</taxon>
        <taxon>Metazoa</taxon>
        <taxon>Ecdysozoa</taxon>
        <taxon>Arthropoda</taxon>
        <taxon>Hexapoda</taxon>
        <taxon>Insecta</taxon>
        <taxon>Pterygota</taxon>
        <taxon>Neoptera</taxon>
        <taxon>Endopterygota</taxon>
        <taxon>Coleoptera</taxon>
        <taxon>Polyphaga</taxon>
        <taxon>Cucujiformia</taxon>
        <taxon>Coccinelloidea</taxon>
        <taxon>Coccinellidae</taxon>
        <taxon>Epilachninae</taxon>
        <taxon>Epilachnini</taxon>
        <taxon>Henosepilachna</taxon>
    </lineage>
</organism>
<evidence type="ECO:0000256" key="5">
    <source>
        <dbReference type="ARBA" id="ARBA00022725"/>
    </source>
</evidence>
<keyword evidence="5 10" id="KW-0552">Olfaction</keyword>
<evidence type="ECO:0000256" key="3">
    <source>
        <dbReference type="ARBA" id="ARBA00022606"/>
    </source>
</evidence>
<dbReference type="Proteomes" id="UP001431783">
    <property type="component" value="Unassembled WGS sequence"/>
</dbReference>
<evidence type="ECO:0000256" key="2">
    <source>
        <dbReference type="ARBA" id="ARBA00022475"/>
    </source>
</evidence>
<evidence type="ECO:0000313" key="11">
    <source>
        <dbReference type="EMBL" id="KAK9883085.1"/>
    </source>
</evidence>
<dbReference type="GO" id="GO:0005549">
    <property type="term" value="F:odorant binding"/>
    <property type="evidence" value="ECO:0007669"/>
    <property type="project" value="InterPro"/>
</dbReference>
<dbReference type="Pfam" id="PF02949">
    <property type="entry name" value="7tm_6"/>
    <property type="match status" value="1"/>
</dbReference>
<name>A0AAW1UT05_9CUCU</name>
<keyword evidence="2" id="KW-1003">Cell membrane</keyword>
<dbReference type="AlphaFoldDB" id="A0AAW1UT05"/>